<sequence>MGCYSYANQGAYCLTSLFALHCSFCHQYLGGFLVCTHLAKRLDTLAKLMPTPNFVASILIERCHMKPLQRSTTEEAREAKRLRLLHAATKLFSQRGFHETKMQDIADEANVGKGTLYEYFETKEDLFFAVYESWIHEYEMEMERQAQAHLDPVSKASALIDTTVAFYERHAAHAAILLEFWAHAIRSQNVRFLNRIRQMKARLAKLGGQVTKELIALKLFVDVDVDSFTRLELAMSDGVFLQWILDGQSYSLRDAYKFRQSLIGAGLMTDALRKVVASKTEKRLRQGFLRPDATSHEKRRK</sequence>
<evidence type="ECO:0000256" key="2">
    <source>
        <dbReference type="ARBA" id="ARBA00023015"/>
    </source>
</evidence>
<dbReference type="Gene3D" id="1.10.10.60">
    <property type="entry name" value="Homeodomain-like"/>
    <property type="match status" value="1"/>
</dbReference>
<name>A0A395LXV3_9BACT</name>
<dbReference type="InterPro" id="IPR036271">
    <property type="entry name" value="Tet_transcr_reg_TetR-rel_C_sf"/>
</dbReference>
<protein>
    <submittedName>
        <fullName evidence="7">TetR/AcrR family transcriptional regulator</fullName>
    </submittedName>
</protein>
<dbReference type="Pfam" id="PF00440">
    <property type="entry name" value="TetR_N"/>
    <property type="match status" value="1"/>
</dbReference>
<dbReference type="InterPro" id="IPR039538">
    <property type="entry name" value="BetI_C"/>
</dbReference>
<keyword evidence="2" id="KW-0805">Transcription regulation</keyword>
<evidence type="ECO:0000313" key="8">
    <source>
        <dbReference type="Proteomes" id="UP000266389"/>
    </source>
</evidence>
<dbReference type="PANTHER" id="PTHR30055">
    <property type="entry name" value="HTH-TYPE TRANSCRIPTIONAL REGULATOR RUTR"/>
    <property type="match status" value="1"/>
</dbReference>
<evidence type="ECO:0000256" key="4">
    <source>
        <dbReference type="ARBA" id="ARBA00023163"/>
    </source>
</evidence>
<dbReference type="PROSITE" id="PS50977">
    <property type="entry name" value="HTH_TETR_2"/>
    <property type="match status" value="1"/>
</dbReference>
<dbReference type="FunFam" id="1.10.10.60:FF:000141">
    <property type="entry name" value="TetR family transcriptional regulator"/>
    <property type="match status" value="1"/>
</dbReference>
<keyword evidence="4" id="KW-0804">Transcription</keyword>
<keyword evidence="1" id="KW-0678">Repressor</keyword>
<dbReference type="PANTHER" id="PTHR30055:SF234">
    <property type="entry name" value="HTH-TYPE TRANSCRIPTIONAL REGULATOR BETI"/>
    <property type="match status" value="1"/>
</dbReference>
<dbReference type="InterPro" id="IPR001647">
    <property type="entry name" value="HTH_TetR"/>
</dbReference>
<dbReference type="Pfam" id="PF13977">
    <property type="entry name" value="TetR_C_6"/>
    <property type="match status" value="1"/>
</dbReference>
<dbReference type="PRINTS" id="PR00455">
    <property type="entry name" value="HTHTETR"/>
</dbReference>
<organism evidence="7 8">
    <name type="scientific">Candidatus Thermochlorobacter aerophilus</name>
    <dbReference type="NCBI Taxonomy" id="1868324"/>
    <lineage>
        <taxon>Bacteria</taxon>
        <taxon>Pseudomonadati</taxon>
        <taxon>Chlorobiota</taxon>
        <taxon>Chlorobiia</taxon>
        <taxon>Chlorobiales</taxon>
        <taxon>Candidatus Thermochlorobacteriaceae</taxon>
        <taxon>Candidatus Thermochlorobacter</taxon>
    </lineage>
</organism>
<proteinExistence type="predicted"/>
<dbReference type="GO" id="GO:0000976">
    <property type="term" value="F:transcription cis-regulatory region binding"/>
    <property type="evidence" value="ECO:0007669"/>
    <property type="project" value="TreeGrafter"/>
</dbReference>
<dbReference type="GO" id="GO:0003700">
    <property type="term" value="F:DNA-binding transcription factor activity"/>
    <property type="evidence" value="ECO:0007669"/>
    <property type="project" value="TreeGrafter"/>
</dbReference>
<dbReference type="Gene3D" id="1.10.357.10">
    <property type="entry name" value="Tetracycline Repressor, domain 2"/>
    <property type="match status" value="1"/>
</dbReference>
<dbReference type="EMBL" id="PHFL01000067">
    <property type="protein sequence ID" value="RFM23301.1"/>
    <property type="molecule type" value="Genomic_DNA"/>
</dbReference>
<accession>A0A395LXV3</accession>
<evidence type="ECO:0000256" key="1">
    <source>
        <dbReference type="ARBA" id="ARBA00022491"/>
    </source>
</evidence>
<feature type="DNA-binding region" description="H-T-H motif" evidence="5">
    <location>
        <begin position="101"/>
        <end position="120"/>
    </location>
</feature>
<comment type="caution">
    <text evidence="7">The sequence shown here is derived from an EMBL/GenBank/DDBJ whole genome shotgun (WGS) entry which is preliminary data.</text>
</comment>
<dbReference type="AlphaFoldDB" id="A0A395LXV3"/>
<dbReference type="InterPro" id="IPR050109">
    <property type="entry name" value="HTH-type_TetR-like_transc_reg"/>
</dbReference>
<dbReference type="Proteomes" id="UP000266389">
    <property type="component" value="Unassembled WGS sequence"/>
</dbReference>
<dbReference type="InterPro" id="IPR009057">
    <property type="entry name" value="Homeodomain-like_sf"/>
</dbReference>
<dbReference type="SUPFAM" id="SSF46689">
    <property type="entry name" value="Homeodomain-like"/>
    <property type="match status" value="1"/>
</dbReference>
<evidence type="ECO:0000256" key="3">
    <source>
        <dbReference type="ARBA" id="ARBA00023125"/>
    </source>
</evidence>
<evidence type="ECO:0000259" key="6">
    <source>
        <dbReference type="PROSITE" id="PS50977"/>
    </source>
</evidence>
<dbReference type="SUPFAM" id="SSF48498">
    <property type="entry name" value="Tetracyclin repressor-like, C-terminal domain"/>
    <property type="match status" value="1"/>
</dbReference>
<evidence type="ECO:0000256" key="5">
    <source>
        <dbReference type="PROSITE-ProRule" id="PRU00335"/>
    </source>
</evidence>
<evidence type="ECO:0000313" key="7">
    <source>
        <dbReference type="EMBL" id="RFM23301.1"/>
    </source>
</evidence>
<keyword evidence="3 5" id="KW-0238">DNA-binding</keyword>
<reference evidence="7 8" key="1">
    <citation type="journal article" date="2011" name="ISME J.">
        <title>Community ecology of hot spring cyanobacterial mats: predominant populations and their functional potential.</title>
        <authorList>
            <person name="Klatt C.G."/>
            <person name="Wood J.M."/>
            <person name="Rusch D.B."/>
            <person name="Bateson M.M."/>
            <person name="Hamamura N."/>
            <person name="Heidelberg J.F."/>
            <person name="Grossman A.R."/>
            <person name="Bhaya D."/>
            <person name="Cohan F.M."/>
            <person name="Kuhl M."/>
            <person name="Bryant D.A."/>
            <person name="Ward D.M."/>
        </authorList>
    </citation>
    <scope>NUCLEOTIDE SEQUENCE [LARGE SCALE GENOMIC DNA]</scope>
    <source>
        <strain evidence="7">OS</strain>
    </source>
</reference>
<gene>
    <name evidence="7" type="ORF">D0433_11565</name>
</gene>
<feature type="domain" description="HTH tetR-type" evidence="6">
    <location>
        <begin position="78"/>
        <end position="138"/>
    </location>
</feature>